<dbReference type="AlphaFoldDB" id="A0A1G7ULR6"/>
<dbReference type="GO" id="GO:0022857">
    <property type="term" value="F:transmembrane transporter activity"/>
    <property type="evidence" value="ECO:0007669"/>
    <property type="project" value="InterPro"/>
</dbReference>
<keyword evidence="7" id="KW-0813">Transport</keyword>
<comment type="subcellular location">
    <subcellularLocation>
        <location evidence="1">Cell membrane</location>
        <topology evidence="1">Single-pass membrane protein</topology>
    </subcellularLocation>
    <subcellularLocation>
        <location evidence="7">Cell membrane</location>
        <topology evidence="7">Single-pass type II membrane protein</topology>
    </subcellularLocation>
</comment>
<keyword evidence="6" id="KW-0472">Membrane</keyword>
<evidence type="ECO:0000256" key="5">
    <source>
        <dbReference type="ARBA" id="ARBA00022989"/>
    </source>
</evidence>
<sequence length="129" mass="14197">MRPLAKRKAQREPTIALINIVFLMLVFFMVAGTLAQPLDQDLKLIETRDLEGRAPPDALVVHPDGRLTHAAQDITSAADFIATLDEEARATVRLLPDRALPAKTLVRLTRELRAAGAGRVLLVTQRALQ</sequence>
<keyword evidence="5" id="KW-1133">Transmembrane helix</keyword>
<protein>
    <submittedName>
        <fullName evidence="8">Biopolymer transport protein ExbD</fullName>
    </submittedName>
</protein>
<dbReference type="OrthoDB" id="8479787at2"/>
<name>A0A1G7ULR6_9RHOB</name>
<evidence type="ECO:0000313" key="9">
    <source>
        <dbReference type="Proteomes" id="UP000199399"/>
    </source>
</evidence>
<dbReference type="Proteomes" id="UP000199399">
    <property type="component" value="Unassembled WGS sequence"/>
</dbReference>
<organism evidence="8 9">
    <name type="scientific">Sulfitobacter delicatus</name>
    <dbReference type="NCBI Taxonomy" id="218672"/>
    <lineage>
        <taxon>Bacteria</taxon>
        <taxon>Pseudomonadati</taxon>
        <taxon>Pseudomonadota</taxon>
        <taxon>Alphaproteobacteria</taxon>
        <taxon>Rhodobacterales</taxon>
        <taxon>Roseobacteraceae</taxon>
        <taxon>Sulfitobacter</taxon>
    </lineage>
</organism>
<keyword evidence="3" id="KW-1003">Cell membrane</keyword>
<evidence type="ECO:0000256" key="6">
    <source>
        <dbReference type="ARBA" id="ARBA00023136"/>
    </source>
</evidence>
<evidence type="ECO:0000256" key="4">
    <source>
        <dbReference type="ARBA" id="ARBA00022692"/>
    </source>
</evidence>
<evidence type="ECO:0000256" key="3">
    <source>
        <dbReference type="ARBA" id="ARBA00022475"/>
    </source>
</evidence>
<evidence type="ECO:0000256" key="1">
    <source>
        <dbReference type="ARBA" id="ARBA00004162"/>
    </source>
</evidence>
<dbReference type="GO" id="GO:0015031">
    <property type="term" value="P:protein transport"/>
    <property type="evidence" value="ECO:0007669"/>
    <property type="project" value="UniProtKB-KW"/>
</dbReference>
<dbReference type="EMBL" id="FNBP01000008">
    <property type="protein sequence ID" value="SDG48443.1"/>
    <property type="molecule type" value="Genomic_DNA"/>
</dbReference>
<keyword evidence="4 7" id="KW-0812">Transmembrane</keyword>
<evidence type="ECO:0000313" key="8">
    <source>
        <dbReference type="EMBL" id="SDG48443.1"/>
    </source>
</evidence>
<keyword evidence="9" id="KW-1185">Reference proteome</keyword>
<reference evidence="9" key="1">
    <citation type="submission" date="2016-10" db="EMBL/GenBank/DDBJ databases">
        <authorList>
            <person name="Varghese N."/>
            <person name="Submissions S."/>
        </authorList>
    </citation>
    <scope>NUCLEOTIDE SEQUENCE [LARGE SCALE GENOMIC DNA]</scope>
    <source>
        <strain evidence="9">DSM 16477</strain>
    </source>
</reference>
<dbReference type="RefSeq" id="WP_093743263.1">
    <property type="nucleotide sequence ID" value="NZ_FNBP01000008.1"/>
</dbReference>
<evidence type="ECO:0000256" key="7">
    <source>
        <dbReference type="RuleBase" id="RU003879"/>
    </source>
</evidence>
<proteinExistence type="inferred from homology"/>
<accession>A0A1G7ULR6</accession>
<dbReference type="InterPro" id="IPR003400">
    <property type="entry name" value="ExbD"/>
</dbReference>
<dbReference type="Pfam" id="PF02472">
    <property type="entry name" value="ExbD"/>
    <property type="match status" value="1"/>
</dbReference>
<dbReference type="GO" id="GO:0005886">
    <property type="term" value="C:plasma membrane"/>
    <property type="evidence" value="ECO:0007669"/>
    <property type="project" value="UniProtKB-SubCell"/>
</dbReference>
<keyword evidence="7" id="KW-0653">Protein transport</keyword>
<comment type="similarity">
    <text evidence="2 7">Belongs to the ExbD/TolR family.</text>
</comment>
<evidence type="ECO:0000256" key="2">
    <source>
        <dbReference type="ARBA" id="ARBA00005811"/>
    </source>
</evidence>
<gene>
    <name evidence="8" type="ORF">SAMN04489759_10851</name>
</gene>
<dbReference type="STRING" id="218672.SAMN04489759_10851"/>